<feature type="region of interest" description="Disordered" evidence="1">
    <location>
        <begin position="75"/>
        <end position="158"/>
    </location>
</feature>
<dbReference type="Proteomes" id="UP000887565">
    <property type="component" value="Unplaced"/>
</dbReference>
<dbReference type="AlphaFoldDB" id="A0A915K5W8"/>
<sequence length="158" mass="18063">MSNNWLTPSPKLIASSTQLKLKSELQNGLYWSTKPTRKCSRQGPSSPSTAILTVPAARTDHRTAIATTHFQPIAIPKIRPPPNKFVSFQRQPLDKPPQRQPGTEMLLEQLIQQYNRDHEERESCQRPEDFPSDPRPQSPHYQSQSQEIYANRFDQSAS</sequence>
<dbReference type="WBParaSite" id="nRc.2.0.1.t33262-RA">
    <property type="protein sequence ID" value="nRc.2.0.1.t33262-RA"/>
    <property type="gene ID" value="nRc.2.0.1.g33262"/>
</dbReference>
<keyword evidence="2" id="KW-1185">Reference proteome</keyword>
<feature type="compositionally biased region" description="Polar residues" evidence="1">
    <location>
        <begin position="139"/>
        <end position="158"/>
    </location>
</feature>
<organism evidence="2 3">
    <name type="scientific">Romanomermis culicivorax</name>
    <name type="common">Nematode worm</name>
    <dbReference type="NCBI Taxonomy" id="13658"/>
    <lineage>
        <taxon>Eukaryota</taxon>
        <taxon>Metazoa</taxon>
        <taxon>Ecdysozoa</taxon>
        <taxon>Nematoda</taxon>
        <taxon>Enoplea</taxon>
        <taxon>Dorylaimia</taxon>
        <taxon>Mermithida</taxon>
        <taxon>Mermithoidea</taxon>
        <taxon>Mermithidae</taxon>
        <taxon>Romanomermis</taxon>
    </lineage>
</organism>
<evidence type="ECO:0000313" key="3">
    <source>
        <dbReference type="WBParaSite" id="nRc.2.0.1.t33262-RA"/>
    </source>
</evidence>
<protein>
    <submittedName>
        <fullName evidence="3">Uncharacterized protein</fullName>
    </submittedName>
</protein>
<proteinExistence type="predicted"/>
<feature type="compositionally biased region" description="Basic and acidic residues" evidence="1">
    <location>
        <begin position="115"/>
        <end position="129"/>
    </location>
</feature>
<evidence type="ECO:0000256" key="1">
    <source>
        <dbReference type="SAM" id="MobiDB-lite"/>
    </source>
</evidence>
<name>A0A915K5W8_ROMCU</name>
<accession>A0A915K5W8</accession>
<reference evidence="3" key="1">
    <citation type="submission" date="2022-11" db="UniProtKB">
        <authorList>
            <consortium name="WormBaseParasite"/>
        </authorList>
    </citation>
    <scope>IDENTIFICATION</scope>
</reference>
<evidence type="ECO:0000313" key="2">
    <source>
        <dbReference type="Proteomes" id="UP000887565"/>
    </source>
</evidence>